<dbReference type="PANTHER" id="PTHR34531">
    <property type="entry name" value="ZGC:153352"/>
    <property type="match status" value="1"/>
</dbReference>
<proteinExistence type="predicted"/>
<dbReference type="InterPro" id="IPR053901">
    <property type="entry name" value="C5orf34-like"/>
</dbReference>
<name>A0A0G4EWH7_VITBC</name>
<dbReference type="InParanoid" id="A0A0G4EWH7"/>
<dbReference type="EMBL" id="CDMY01000331">
    <property type="protein sequence ID" value="CEM02608.1"/>
    <property type="molecule type" value="Genomic_DNA"/>
</dbReference>
<organism evidence="2 3">
    <name type="scientific">Vitrella brassicaformis (strain CCMP3155)</name>
    <dbReference type="NCBI Taxonomy" id="1169540"/>
    <lineage>
        <taxon>Eukaryota</taxon>
        <taxon>Sar</taxon>
        <taxon>Alveolata</taxon>
        <taxon>Colpodellida</taxon>
        <taxon>Vitrellaceae</taxon>
        <taxon>Vitrella</taxon>
    </lineage>
</organism>
<evidence type="ECO:0000313" key="3">
    <source>
        <dbReference type="Proteomes" id="UP000041254"/>
    </source>
</evidence>
<dbReference type="OrthoDB" id="75908at2759"/>
<gene>
    <name evidence="2" type="ORF">Vbra_2151</name>
</gene>
<feature type="region of interest" description="Disordered" evidence="1">
    <location>
        <begin position="443"/>
        <end position="478"/>
    </location>
</feature>
<evidence type="ECO:0000256" key="1">
    <source>
        <dbReference type="SAM" id="MobiDB-lite"/>
    </source>
</evidence>
<evidence type="ECO:0000313" key="2">
    <source>
        <dbReference type="EMBL" id="CEM02608.1"/>
    </source>
</evidence>
<feature type="compositionally biased region" description="Basic and acidic residues" evidence="1">
    <location>
        <begin position="468"/>
        <end position="478"/>
    </location>
</feature>
<dbReference type="PANTHER" id="PTHR34531:SF1">
    <property type="entry name" value="CHROMOSOME 5 OPEN READING FRAME 34"/>
    <property type="match status" value="1"/>
</dbReference>
<sequence>MAGAFVVKCSIFPDERTEIVFGDGSSLIVHPNASLASYFDAEGVRQRLRTEHVTSQLREKVRTAFEVRNRYAWRPWWSKEVVERAGAKVDLVQGWHRICSFAWPDSREGVCLDTHAPLVPPSHPRPDVLSVASVDGHARLDLYPHSHLFSVSYMYTVPAHRSVSIDGRTNAISIRYEHVFATQYFCLRGTFAAEWLHPLRLAVRGLLKRLRLLDAYLKERGVGDEGRAHLRGEVSFFESYLAYLGSRIEEAPLDKEVVERAGAKVDLVQGWHRICSFAWPDSREGVYLDTHAPLVPPSHPRPDVLSVASVDGHARLDLYPHSHLFSVSYMYTVPAHRSVSIDGRTNAISIRYEHVFATQYFCLRGTFAAEWLHPLRLAVRGLLKRSRLLDAYLKERGVGDEGRAHLRGEVSFFESYLAYLESRIEEAPLEWMPDTNDSERARVITQPPTPPLLEAQEAPNAKSVPPRQHTDWHHTVTK</sequence>
<keyword evidence="3" id="KW-1185">Reference proteome</keyword>
<dbReference type="VEuPathDB" id="CryptoDB:Vbra_2151"/>
<accession>A0A0G4EWH7</accession>
<dbReference type="Proteomes" id="UP000041254">
    <property type="component" value="Unassembled WGS sequence"/>
</dbReference>
<protein>
    <submittedName>
        <fullName evidence="2">Uncharacterized protein</fullName>
    </submittedName>
</protein>
<reference evidence="2 3" key="1">
    <citation type="submission" date="2014-11" db="EMBL/GenBank/DDBJ databases">
        <authorList>
            <person name="Zhu J."/>
            <person name="Qi W."/>
            <person name="Song R."/>
        </authorList>
    </citation>
    <scope>NUCLEOTIDE SEQUENCE [LARGE SCALE GENOMIC DNA]</scope>
</reference>
<dbReference type="AlphaFoldDB" id="A0A0G4EWH7"/>